<dbReference type="Pfam" id="PF04494">
    <property type="entry name" value="TFIID_NTD2"/>
    <property type="match status" value="1"/>
</dbReference>
<dbReference type="Gene3D" id="1.25.40.500">
    <property type="entry name" value="TFIID subunit TAF5, NTD2 domain"/>
    <property type="match status" value="1"/>
</dbReference>
<dbReference type="AlphaFoldDB" id="A0A2K6N7T9"/>
<feature type="domain" description="TFIID subunit TAF5 NTD2" evidence="3">
    <location>
        <begin position="75"/>
        <end position="176"/>
    </location>
</feature>
<dbReference type="GO" id="GO:0016251">
    <property type="term" value="F:RNA polymerase II general transcription initiation factor activity"/>
    <property type="evidence" value="ECO:0007669"/>
    <property type="project" value="TreeGrafter"/>
</dbReference>
<comment type="subcellular location">
    <subcellularLocation>
        <location evidence="1">Nucleus</location>
    </subcellularLocation>
</comment>
<proteinExistence type="predicted"/>
<evidence type="ECO:0000313" key="5">
    <source>
        <dbReference type="Proteomes" id="UP000233200"/>
    </source>
</evidence>
<accession>A0A2K6N7T9</accession>
<evidence type="ECO:0000256" key="2">
    <source>
        <dbReference type="ARBA" id="ARBA00023242"/>
    </source>
</evidence>
<dbReference type="GO" id="GO:0003713">
    <property type="term" value="F:transcription coactivator activity"/>
    <property type="evidence" value="ECO:0007669"/>
    <property type="project" value="TreeGrafter"/>
</dbReference>
<organism evidence="4 5">
    <name type="scientific">Rhinopithecus roxellana</name>
    <name type="common">Golden snub-nosed monkey</name>
    <name type="synonym">Pygathrix roxellana</name>
    <dbReference type="NCBI Taxonomy" id="61622"/>
    <lineage>
        <taxon>Eukaryota</taxon>
        <taxon>Metazoa</taxon>
        <taxon>Chordata</taxon>
        <taxon>Craniata</taxon>
        <taxon>Vertebrata</taxon>
        <taxon>Euteleostomi</taxon>
        <taxon>Mammalia</taxon>
        <taxon>Eutheria</taxon>
        <taxon>Euarchontoglires</taxon>
        <taxon>Primates</taxon>
        <taxon>Haplorrhini</taxon>
        <taxon>Catarrhini</taxon>
        <taxon>Cercopithecidae</taxon>
        <taxon>Colobinae</taxon>
        <taxon>Rhinopithecus</taxon>
    </lineage>
</organism>
<dbReference type="GO" id="GO:0005634">
    <property type="term" value="C:nucleus"/>
    <property type="evidence" value="ECO:0007669"/>
    <property type="project" value="UniProtKB-SubCell"/>
</dbReference>
<reference evidence="4" key="2">
    <citation type="submission" date="2025-09" db="UniProtKB">
        <authorList>
            <consortium name="Ensembl"/>
        </authorList>
    </citation>
    <scope>IDENTIFICATION</scope>
</reference>
<dbReference type="GeneTree" id="ENSGT00940000153342"/>
<protein>
    <recommendedName>
        <fullName evidence="3">TFIID subunit TAF5 NTD2 domain-containing protein</fullName>
    </recommendedName>
</protein>
<dbReference type="Proteomes" id="UP000233200">
    <property type="component" value="Unplaced"/>
</dbReference>
<evidence type="ECO:0000256" key="1">
    <source>
        <dbReference type="ARBA" id="ARBA00004123"/>
    </source>
</evidence>
<evidence type="ECO:0000259" key="3">
    <source>
        <dbReference type="Pfam" id="PF04494"/>
    </source>
</evidence>
<dbReference type="CDD" id="cd08044">
    <property type="entry name" value="TAF5_NTD2"/>
    <property type="match status" value="1"/>
</dbReference>
<dbReference type="OMA" id="SCYLKRW"/>
<reference evidence="4" key="1">
    <citation type="submission" date="2025-08" db="UniProtKB">
        <authorList>
            <consortium name="Ensembl"/>
        </authorList>
    </citation>
    <scope>IDENTIFICATION</scope>
</reference>
<dbReference type="SUPFAM" id="SSF160897">
    <property type="entry name" value="Taf5 N-terminal domain-like"/>
    <property type="match status" value="1"/>
</dbReference>
<dbReference type="PANTHER" id="PTHR19879">
    <property type="entry name" value="TRANSCRIPTION INITIATION FACTOR TFIID"/>
    <property type="match status" value="1"/>
</dbReference>
<keyword evidence="5" id="KW-1185">Reference proteome</keyword>
<dbReference type="PANTHER" id="PTHR19879:SF6">
    <property type="entry name" value="TAF5-LIKE RNA POLYMERASE II P300_CBP-ASSOCIATED FACTOR-ASSOCIATED FACTOR 65 KDA SUBUNIT 5L"/>
    <property type="match status" value="1"/>
</dbReference>
<sequence length="305" mass="34689">VRTEQIQMVVSCYLKRWQYMGSEGPLKQGPRLPQTAEEMVANLTVQSESRCANIVSAAPCQAESQQYKVQFGRHHEVKPLLYPLFVYLHLNLVRNGPKSTVESFYSRFHGMFLQNASQKEVIEQLQTTQTIQDILSNFKLRAFLDKKYVVRLQEDSYNYLICYLQSDNTALCKVLTIHIHLDVQPAKTTDYQLYASGSSSRSENNDLEAPDTPSPILQKEAALEILQESIKQVKNGPPSLTTICFYAQLLNTAEISPNSKPLAAGFDNSCMKLWSLQSKKLKSESHQVVMSHIYLSNEEQINFNN</sequence>
<dbReference type="STRING" id="61622.ENSRROP00000000342"/>
<name>A0A2K6N7T9_RHIRO</name>
<dbReference type="Ensembl" id="ENSRROT00000001246.1">
    <property type="protein sequence ID" value="ENSRROP00000000342.1"/>
    <property type="gene ID" value="ENSRROG00000001089.1"/>
</dbReference>
<keyword evidence="2" id="KW-0539">Nucleus</keyword>
<dbReference type="InterPro" id="IPR037264">
    <property type="entry name" value="TFIID_NTD2_sf"/>
</dbReference>
<dbReference type="InterPro" id="IPR007582">
    <property type="entry name" value="TFIID_NTD2"/>
</dbReference>
<evidence type="ECO:0000313" key="4">
    <source>
        <dbReference type="Ensembl" id="ENSRROP00000000342.1"/>
    </source>
</evidence>
<dbReference type="GO" id="GO:0000123">
    <property type="term" value="C:histone acetyltransferase complex"/>
    <property type="evidence" value="ECO:0007669"/>
    <property type="project" value="TreeGrafter"/>
</dbReference>